<evidence type="ECO:0000256" key="2">
    <source>
        <dbReference type="SAM" id="MobiDB-lite"/>
    </source>
</evidence>
<name>A0AAV7ZZN7_9EUKA</name>
<sequence>MQNTFYFADEEGNLFNQYFEYVSKEQLRSKEPSLHKKTTVLPTFPTTSQYEKYHDYEKAVLEWTNDIQHSFEQIKLPNVMGSYFLRPFLSSQIIEESVKKQQSLKNKKESITEKIVDQTTVEKNRTSQLREKRMLSSNNHRELQKEINKNLNYLEDTELIISNDSSWQTKLIPKEPDPYEYSEYIKYERAYQNWSKIVQKTVNIPIPHANEFGKLYGVMSNEKKKKYAEERKLLKENIRASSGNKDLNSKNSKKGMQNNNIKTTHFEWIKKLNLKLFTSSTKERKLGIFYLSQDYYSSLCEEIKPKIAFFQKGKIKNPEKESNSNEQMQKRNEEIKKDTGEAIQKHFLKIKGIYQKIDLNKSIKDIGILHGTFPHESLSTPKIYYDTNPLSCFSLKRGDLGGIMLLKGLDCMPVIDKKQVQFILPNYDFNNAIELRKLRDPINNHYVNNKRNYLRDINKENRLQRFYTWYYPKIYSHQKCEFDKFEIVRQFNLQAGQLINDRLSSVFITNAKFDTFKELLDEEVLGNNPTFFDTLYSLLSQHVGILNNLYLLFFDHNSDLIHYKLSYFLIALFKSGKINNFIENYIQNYDLVHLSYLTYGCNYFNTSFNYLFLMKDEIQYYSKILFKNDYWHIEKNILIHHYLMVLLKIFENLDFKNKANQKTFLNKLINTIQLNLKSKKKQFANFFNTHIYAGIKNRSTKISGYYSFLFICLLQFCNKDIIDLLFNSNLNFLNNIIELSKSKFSHVKHSIKVIWKLLIKNDIIRKFLINNFISQKKTFFFKQLVPQFSNEIESVLFKNNLNNNIINTEKDNSKNNNNNLNGDEGVNDPIFPTCLLNLINESMLQIKLVLIHNEESIDNKKRRKKLKKSNVMESLNDYNSNDLFFLTNDFFSLLIDLFYWLLIKKQKNYTLYDNLSFTINNISKIFKKIRNFQNNNNNNQNQNKNNKNAAELIKKIKMQCNNMCIDLNRINYLFEIIKKLNDKRLNSKILLLKVINHLIRSEPLFKKINQNPKFFSDLNTIIRSNSDLNVIDQACEIIHTFILSHPRGINYLIDTKQLRSFVSHVGSNSDISTFAYGLHIFYKLFNLYDRQFSKQKRKKKLKRCVGLGKKNILTTIKDDHETFIAYFSKNSLFVKLNMLFQKHLNNVNSNNVSGLILSSLAKVYSIILFQDYCTAILITNQKKKQYQDGINFFQKMIYGNIPEKFWYQIASVGKGKHYIPKHIAEKIEEVKNDLMGILDDENDITFDNESSGQDLEPTNLEKRAKHKIKKFQENLGSKKEEEKEKQQKQKQRKKQEQKKNNSKSQTQKRHGFISFQEFKEHKDTEIFKQQIKSLNKITNEYSDDDFDFSDSDSNSSSLNSEVSSSSEEETNNSLSQLRNKFSGIVNDRNSNSSESDPFSDESENSEKEDFNVKESLKAQKKKEDSEDDEFSDF</sequence>
<feature type="region of interest" description="Disordered" evidence="2">
    <location>
        <begin position="1341"/>
        <end position="1433"/>
    </location>
</feature>
<dbReference type="PANTHER" id="PTHR37516:SF1">
    <property type="entry name" value="SCA1 COMPLEX SCAFFOLD PROTEIN SCAA"/>
    <property type="match status" value="1"/>
</dbReference>
<evidence type="ECO:0000256" key="1">
    <source>
        <dbReference type="SAM" id="Coils"/>
    </source>
</evidence>
<feature type="compositionally biased region" description="Acidic residues" evidence="2">
    <location>
        <begin position="1341"/>
        <end position="1350"/>
    </location>
</feature>
<dbReference type="GO" id="GO:0046579">
    <property type="term" value="P:positive regulation of Ras protein signal transduction"/>
    <property type="evidence" value="ECO:0007669"/>
    <property type="project" value="TreeGrafter"/>
</dbReference>
<feature type="region of interest" description="Disordered" evidence="2">
    <location>
        <begin position="239"/>
        <end position="258"/>
    </location>
</feature>
<evidence type="ECO:0000313" key="3">
    <source>
        <dbReference type="EMBL" id="KAJ3446047.1"/>
    </source>
</evidence>
<comment type="caution">
    <text evidence="3">The sequence shown here is derived from an EMBL/GenBank/DDBJ whole genome shotgun (WGS) entry which is preliminary data.</text>
</comment>
<feature type="compositionally biased region" description="Basic and acidic residues" evidence="2">
    <location>
        <begin position="1404"/>
        <end position="1424"/>
    </location>
</feature>
<proteinExistence type="predicted"/>
<organism evidence="3 4">
    <name type="scientific">Anaeramoeba flamelloides</name>
    <dbReference type="NCBI Taxonomy" id="1746091"/>
    <lineage>
        <taxon>Eukaryota</taxon>
        <taxon>Metamonada</taxon>
        <taxon>Anaeramoebidae</taxon>
        <taxon>Anaeramoeba</taxon>
    </lineage>
</organism>
<feature type="region of interest" description="Disordered" evidence="2">
    <location>
        <begin position="1273"/>
        <end position="1315"/>
    </location>
</feature>
<dbReference type="Proteomes" id="UP001146793">
    <property type="component" value="Unassembled WGS sequence"/>
</dbReference>
<dbReference type="InterPro" id="IPR037474">
    <property type="entry name" value="ScaA"/>
</dbReference>
<reference evidence="3" key="1">
    <citation type="submission" date="2022-08" db="EMBL/GenBank/DDBJ databases">
        <title>Novel sulphate-reducing endosymbionts in the free-living metamonad Anaeramoeba.</title>
        <authorList>
            <person name="Jerlstrom-Hultqvist J."/>
            <person name="Cepicka I."/>
            <person name="Gallot-Lavallee L."/>
            <person name="Salas-Leiva D."/>
            <person name="Curtis B.A."/>
            <person name="Zahonova K."/>
            <person name="Pipaliya S."/>
            <person name="Dacks J."/>
            <person name="Roger A.J."/>
        </authorList>
    </citation>
    <scope>NUCLEOTIDE SEQUENCE</scope>
    <source>
        <strain evidence="3">Busselton2</strain>
    </source>
</reference>
<keyword evidence="1" id="KW-0175">Coiled coil</keyword>
<dbReference type="GO" id="GO:1904515">
    <property type="term" value="P:positive regulation of TORC2 signaling"/>
    <property type="evidence" value="ECO:0007669"/>
    <property type="project" value="TreeGrafter"/>
</dbReference>
<dbReference type="EMBL" id="JANTQA010000021">
    <property type="protein sequence ID" value="KAJ3446047.1"/>
    <property type="molecule type" value="Genomic_DNA"/>
</dbReference>
<feature type="compositionally biased region" description="Low complexity" evidence="2">
    <location>
        <begin position="1351"/>
        <end position="1375"/>
    </location>
</feature>
<accession>A0AAV7ZZN7</accession>
<gene>
    <name evidence="3" type="ORF">M0812_08582</name>
</gene>
<evidence type="ECO:0000313" key="4">
    <source>
        <dbReference type="Proteomes" id="UP001146793"/>
    </source>
</evidence>
<dbReference type="GO" id="GO:0005886">
    <property type="term" value="C:plasma membrane"/>
    <property type="evidence" value="ECO:0007669"/>
    <property type="project" value="TreeGrafter"/>
</dbReference>
<dbReference type="GO" id="GO:0005829">
    <property type="term" value="C:cytosol"/>
    <property type="evidence" value="ECO:0007669"/>
    <property type="project" value="TreeGrafter"/>
</dbReference>
<feature type="compositionally biased region" description="Basic and acidic residues" evidence="2">
    <location>
        <begin position="1273"/>
        <end position="1287"/>
    </location>
</feature>
<dbReference type="PANTHER" id="PTHR37516">
    <property type="entry name" value="SCA1 COMPLEX SCAFFOLD PROTEIN SCAA"/>
    <property type="match status" value="1"/>
</dbReference>
<feature type="coiled-coil region" evidence="1">
    <location>
        <begin position="929"/>
        <end position="959"/>
    </location>
</feature>
<protein>
    <submittedName>
        <fullName evidence="3">Sca1 complex scaffold protein scaa</fullName>
    </submittedName>
</protein>